<reference evidence="1 2" key="1">
    <citation type="submission" date="2021-02" db="EMBL/GenBank/DDBJ databases">
        <title>Streptomyces spirodelae sp. nov., isolated from duckweed.</title>
        <authorList>
            <person name="Saimee Y."/>
            <person name="Duangmal K."/>
        </authorList>
    </citation>
    <scope>NUCLEOTIDE SEQUENCE [LARGE SCALE GENOMIC DNA]</scope>
    <source>
        <strain evidence="1 2">DSM 42105</strain>
    </source>
</reference>
<name>A0ABS3XVK2_9ACTN</name>
<evidence type="ECO:0000313" key="1">
    <source>
        <dbReference type="EMBL" id="MBO8199438.1"/>
    </source>
</evidence>
<dbReference type="EMBL" id="JAFFZM010000007">
    <property type="protein sequence ID" value="MBO8199438.1"/>
    <property type="molecule type" value="Genomic_DNA"/>
</dbReference>
<dbReference type="Proteomes" id="UP000721954">
    <property type="component" value="Unassembled WGS sequence"/>
</dbReference>
<evidence type="ECO:0000313" key="2">
    <source>
        <dbReference type="Proteomes" id="UP000721954"/>
    </source>
</evidence>
<dbReference type="RefSeq" id="WP_209211163.1">
    <property type="nucleotide sequence ID" value="NZ_JAFFZM010000007.1"/>
</dbReference>
<comment type="caution">
    <text evidence="1">The sequence shown here is derived from an EMBL/GenBank/DDBJ whole genome shotgun (WGS) entry which is preliminary data.</text>
</comment>
<gene>
    <name evidence="1" type="ORF">JW613_14190</name>
</gene>
<keyword evidence="2" id="KW-1185">Reference proteome</keyword>
<dbReference type="GeneID" id="96259760"/>
<accession>A0ABS3XVK2</accession>
<protein>
    <submittedName>
        <fullName evidence="1">Uncharacterized protein</fullName>
    </submittedName>
</protein>
<proteinExistence type="predicted"/>
<organism evidence="1 2">
    <name type="scientific">Streptomyces smyrnaeus</name>
    <dbReference type="NCBI Taxonomy" id="1387713"/>
    <lineage>
        <taxon>Bacteria</taxon>
        <taxon>Bacillati</taxon>
        <taxon>Actinomycetota</taxon>
        <taxon>Actinomycetes</taxon>
        <taxon>Kitasatosporales</taxon>
        <taxon>Streptomycetaceae</taxon>
        <taxon>Streptomyces</taxon>
    </lineage>
</organism>
<sequence length="71" mass="7727">MAAPVVVHAPDSQGGRRVLAHGRILGVAYNAMELLDLLEEAGMEREHIHLDDADLIDWKGGGAWEWGPSKP</sequence>